<evidence type="ECO:0000256" key="4">
    <source>
        <dbReference type="ARBA" id="ARBA00023119"/>
    </source>
</evidence>
<evidence type="ECO:0000256" key="2">
    <source>
        <dbReference type="ARBA" id="ARBA00022525"/>
    </source>
</evidence>
<organism evidence="7 8">
    <name type="scientific">Accipiter nisus</name>
    <name type="common">Eurasian sparrowhawk</name>
    <dbReference type="NCBI Taxonomy" id="211598"/>
    <lineage>
        <taxon>Eukaryota</taxon>
        <taxon>Metazoa</taxon>
        <taxon>Chordata</taxon>
        <taxon>Craniata</taxon>
        <taxon>Vertebrata</taxon>
        <taxon>Euteleostomi</taxon>
        <taxon>Archelosauria</taxon>
        <taxon>Archosauria</taxon>
        <taxon>Dinosauria</taxon>
        <taxon>Saurischia</taxon>
        <taxon>Theropoda</taxon>
        <taxon>Coelurosauria</taxon>
        <taxon>Aves</taxon>
        <taxon>Neognathae</taxon>
        <taxon>Neoaves</taxon>
        <taxon>Telluraves</taxon>
        <taxon>Accipitrimorphae</taxon>
        <taxon>Accipitriformes</taxon>
        <taxon>Accipitridae</taxon>
        <taxon>Accipitrinae</taxon>
        <taxon>Accipiter</taxon>
    </lineage>
</organism>
<dbReference type="PROSITE" id="PS51461">
    <property type="entry name" value="NC1_FIB"/>
    <property type="match status" value="1"/>
</dbReference>
<feature type="domain" description="Fibrillar collagen NC1" evidence="6">
    <location>
        <begin position="276"/>
        <end position="499"/>
    </location>
</feature>
<dbReference type="Ensembl" id="ENSANIT00000025938.1">
    <property type="protein sequence ID" value="ENSANIP00000025104.1"/>
    <property type="gene ID" value="ENSANIG00000016954.1"/>
</dbReference>
<evidence type="ECO:0000313" key="7">
    <source>
        <dbReference type="Ensembl" id="ENSANIP00000025104.1"/>
    </source>
</evidence>
<feature type="compositionally biased region" description="Low complexity" evidence="5">
    <location>
        <begin position="184"/>
        <end position="202"/>
    </location>
</feature>
<feature type="compositionally biased region" description="Low complexity" evidence="5">
    <location>
        <begin position="142"/>
        <end position="151"/>
    </location>
</feature>
<dbReference type="Pfam" id="PF01391">
    <property type="entry name" value="Collagen"/>
    <property type="match status" value="1"/>
</dbReference>
<accession>A0A8B9NML8</accession>
<keyword evidence="8" id="KW-1185">Reference proteome</keyword>
<protein>
    <recommendedName>
        <fullName evidence="6">Fibrillar collagen NC1 domain-containing protein</fullName>
    </recommendedName>
</protein>
<dbReference type="GO" id="GO:0005615">
    <property type="term" value="C:extracellular space"/>
    <property type="evidence" value="ECO:0007669"/>
    <property type="project" value="TreeGrafter"/>
</dbReference>
<dbReference type="Gene3D" id="2.60.120.1000">
    <property type="match status" value="1"/>
</dbReference>
<dbReference type="AlphaFoldDB" id="A0A8B9NML8"/>
<dbReference type="InterPro" id="IPR000885">
    <property type="entry name" value="Fib_collagen_C"/>
</dbReference>
<evidence type="ECO:0000313" key="8">
    <source>
        <dbReference type="Proteomes" id="UP000694541"/>
    </source>
</evidence>
<dbReference type="GO" id="GO:0005581">
    <property type="term" value="C:collagen trimer"/>
    <property type="evidence" value="ECO:0007669"/>
    <property type="project" value="UniProtKB-KW"/>
</dbReference>
<dbReference type="PANTHER" id="PTHR24023">
    <property type="entry name" value="COLLAGEN ALPHA"/>
    <property type="match status" value="1"/>
</dbReference>
<feature type="region of interest" description="Disordered" evidence="5">
    <location>
        <begin position="1"/>
        <end position="267"/>
    </location>
</feature>
<keyword evidence="2" id="KW-0964">Secreted</keyword>
<sequence>MWRTRGGRFAPGRHWDPLGWRSGGPVGFPGDPGPPGEMGPRVSVTSHPFWASPTTGGGFPGNGSHPAPLSPQGEPGAVGAPGKTGPVGPQGLAGKQGPDGLRGLPGSVVSADIPVTGHQGPGPPGLPGLKGDTGAKGEKGHPGLIGLIGPPGEQGEKGDRGLPGPQGSTGQKGETVSAGACKMGEPGLALQGPAGPKGAKGAMVSGQAGPKGERGPPGPPGHPGPPGEVIQPLPIQLPKKSKRSIDASKLVDEEEGEDGERAAADQAARDYADGMEEIFGSLNSLKQEIEGLRRPMGTRDNPARTCQDLQLSHPGLPDGEYWIDPNQGCARDSFKVYCNFTAGGETCVFPSKDMSAWEEEVPQRWFSQFQEGSRFSYMDSESQPLGVVQLTFLRLLSVSARQNFTYHCHRSVAWHSTISRDHQHALRFLAANEEEISYDTSPYIKAVMDGCSARKGSSRTVLEVSTPRLEQLPLLDVRVMDFGEPGQRFGFEVGPVCFLG</sequence>
<evidence type="ECO:0000256" key="5">
    <source>
        <dbReference type="SAM" id="MobiDB-lite"/>
    </source>
</evidence>
<dbReference type="FunFam" id="2.60.120.1000:FF:000002">
    <property type="entry name" value="Collagen XI alpha 1 chain"/>
    <property type="match status" value="1"/>
</dbReference>
<dbReference type="Pfam" id="PF01410">
    <property type="entry name" value="COLFI"/>
    <property type="match status" value="1"/>
</dbReference>
<reference evidence="7" key="1">
    <citation type="submission" date="2025-08" db="UniProtKB">
        <authorList>
            <consortium name="Ensembl"/>
        </authorList>
    </citation>
    <scope>IDENTIFICATION</scope>
</reference>
<name>A0A8B9NML8_9AVES</name>
<reference evidence="7" key="2">
    <citation type="submission" date="2025-09" db="UniProtKB">
        <authorList>
            <consortium name="Ensembl"/>
        </authorList>
    </citation>
    <scope>IDENTIFICATION</scope>
</reference>
<keyword evidence="3" id="KW-0272">Extracellular matrix</keyword>
<dbReference type="NCBIfam" id="NF040941">
    <property type="entry name" value="GGGWT_bact"/>
    <property type="match status" value="1"/>
</dbReference>
<dbReference type="PANTHER" id="PTHR24023:SF1112">
    <property type="entry name" value="COL_CUTICLE_N DOMAIN-CONTAINING PROTEIN-RELATED"/>
    <property type="match status" value="1"/>
</dbReference>
<keyword evidence="4" id="KW-0176">Collagen</keyword>
<dbReference type="InterPro" id="IPR008160">
    <property type="entry name" value="Collagen"/>
</dbReference>
<dbReference type="GO" id="GO:0030020">
    <property type="term" value="F:extracellular matrix structural constituent conferring tensile strength"/>
    <property type="evidence" value="ECO:0007669"/>
    <property type="project" value="TreeGrafter"/>
</dbReference>
<dbReference type="GO" id="GO:0031012">
    <property type="term" value="C:extracellular matrix"/>
    <property type="evidence" value="ECO:0007669"/>
    <property type="project" value="TreeGrafter"/>
</dbReference>
<dbReference type="InterPro" id="IPR050149">
    <property type="entry name" value="Collagen_superfamily"/>
</dbReference>
<dbReference type="SMART" id="SM00038">
    <property type="entry name" value="COLFI"/>
    <property type="match status" value="1"/>
</dbReference>
<comment type="subcellular location">
    <subcellularLocation>
        <location evidence="1">Secreted</location>
    </subcellularLocation>
</comment>
<proteinExistence type="predicted"/>
<evidence type="ECO:0000256" key="3">
    <source>
        <dbReference type="ARBA" id="ARBA00022530"/>
    </source>
</evidence>
<feature type="compositionally biased region" description="Pro residues" evidence="5">
    <location>
        <begin position="216"/>
        <end position="226"/>
    </location>
</feature>
<dbReference type="Proteomes" id="UP000694541">
    <property type="component" value="Unplaced"/>
</dbReference>
<evidence type="ECO:0000259" key="6">
    <source>
        <dbReference type="PROSITE" id="PS51461"/>
    </source>
</evidence>
<evidence type="ECO:0000256" key="1">
    <source>
        <dbReference type="ARBA" id="ARBA00004613"/>
    </source>
</evidence>
<dbReference type="GO" id="GO:0030198">
    <property type="term" value="P:extracellular matrix organization"/>
    <property type="evidence" value="ECO:0007669"/>
    <property type="project" value="TreeGrafter"/>
</dbReference>